<evidence type="ECO:0000259" key="1">
    <source>
        <dbReference type="Pfam" id="PF02737"/>
    </source>
</evidence>
<dbReference type="KEGG" id="epl:P4G45_06860"/>
<dbReference type="SUPFAM" id="SSF51735">
    <property type="entry name" value="NAD(P)-binding Rossmann-fold domains"/>
    <property type="match status" value="1"/>
</dbReference>
<dbReference type="PANTHER" id="PTHR48075:SF5">
    <property type="entry name" value="3-HYDROXYBUTYRYL-COA DEHYDROGENASE"/>
    <property type="match status" value="1"/>
</dbReference>
<dbReference type="PANTHER" id="PTHR48075">
    <property type="entry name" value="3-HYDROXYACYL-COA DEHYDROGENASE FAMILY PROTEIN"/>
    <property type="match status" value="1"/>
</dbReference>
<dbReference type="AlphaFoldDB" id="A0AAU7DBB2"/>
<organism evidence="3">
    <name type="scientific">Edaphobacter paludis</name>
    <dbReference type="NCBI Taxonomy" id="3035702"/>
    <lineage>
        <taxon>Bacteria</taxon>
        <taxon>Pseudomonadati</taxon>
        <taxon>Acidobacteriota</taxon>
        <taxon>Terriglobia</taxon>
        <taxon>Terriglobales</taxon>
        <taxon>Acidobacteriaceae</taxon>
        <taxon>Edaphobacter</taxon>
    </lineage>
</organism>
<dbReference type="GO" id="GO:0006631">
    <property type="term" value="P:fatty acid metabolic process"/>
    <property type="evidence" value="ECO:0007669"/>
    <property type="project" value="InterPro"/>
</dbReference>
<dbReference type="RefSeq" id="WP_348268930.1">
    <property type="nucleotide sequence ID" value="NZ_CP121194.1"/>
</dbReference>
<dbReference type="Gene3D" id="3.40.50.720">
    <property type="entry name" value="NAD(P)-binding Rossmann-like Domain"/>
    <property type="match status" value="1"/>
</dbReference>
<dbReference type="InterPro" id="IPR036291">
    <property type="entry name" value="NAD(P)-bd_dom_sf"/>
</dbReference>
<reference evidence="3" key="1">
    <citation type="submission" date="2023-03" db="EMBL/GenBank/DDBJ databases">
        <title>Edaphobacter sp.</title>
        <authorList>
            <person name="Huber K.J."/>
            <person name="Papendorf J."/>
            <person name="Pilke C."/>
            <person name="Bunk B."/>
            <person name="Sproeer C."/>
            <person name="Pester M."/>
        </authorList>
    </citation>
    <scope>NUCLEOTIDE SEQUENCE</scope>
    <source>
        <strain evidence="2">DSM 109919</strain>
        <strain evidence="3">DSM 109920</strain>
    </source>
</reference>
<accession>A0AAU7D0Z3</accession>
<accession>A0AAU7DBB2</accession>
<dbReference type="EMBL" id="CP121195">
    <property type="protein sequence ID" value="XBH14920.1"/>
    <property type="molecule type" value="Genomic_DNA"/>
</dbReference>
<dbReference type="InterPro" id="IPR006176">
    <property type="entry name" value="3-OHacyl-CoA_DH_NAD-bd"/>
</dbReference>
<feature type="domain" description="3-hydroxyacyl-CoA dehydrogenase NAD binding" evidence="1">
    <location>
        <begin position="14"/>
        <end position="135"/>
    </location>
</feature>
<protein>
    <submittedName>
        <fullName evidence="3">3-hydroxyacyl-CoA dehydrogenase NAD-binding domain-containing protein</fullName>
    </submittedName>
</protein>
<evidence type="ECO:0000313" key="2">
    <source>
        <dbReference type="EMBL" id="XBH11438.1"/>
    </source>
</evidence>
<proteinExistence type="predicted"/>
<dbReference type="Pfam" id="PF02737">
    <property type="entry name" value="3HCDH_N"/>
    <property type="match status" value="1"/>
</dbReference>
<sequence>MQPVAPGSPFEIRTVAIIGAGTAGRSFALACAAVGYRVVLEDVMPANLRRAEADFAEMDLRDSSGTLGLALTVEDAVREADIAIDFVPDELESKLEIFSMIDRMAPPKTILCTPSNALSITDLASCVYRPERCFAVRGDRLAASSAVRLLYSPSADERLLVATVDFLRSLRIEVQSEPDPDMPILLKNLAHSAL</sequence>
<name>A0AAU7DBB2_9BACT</name>
<gene>
    <name evidence="2" type="ORF">P4G45_06860</name>
    <name evidence="3" type="ORF">P8936_07095</name>
</gene>
<dbReference type="EMBL" id="CP121194">
    <property type="protein sequence ID" value="XBH11438.1"/>
    <property type="molecule type" value="Genomic_DNA"/>
</dbReference>
<evidence type="ECO:0000313" key="3">
    <source>
        <dbReference type="EMBL" id="XBH14920.1"/>
    </source>
</evidence>
<dbReference type="GO" id="GO:0016491">
    <property type="term" value="F:oxidoreductase activity"/>
    <property type="evidence" value="ECO:0007669"/>
    <property type="project" value="TreeGrafter"/>
</dbReference>
<dbReference type="GO" id="GO:0070403">
    <property type="term" value="F:NAD+ binding"/>
    <property type="evidence" value="ECO:0007669"/>
    <property type="project" value="InterPro"/>
</dbReference>